<comment type="function">
    <text evidence="1">Plays an important role in the elongation step of protein synthesis.</text>
</comment>
<dbReference type="EMBL" id="CAJOBD010001408">
    <property type="protein sequence ID" value="CAF3796463.1"/>
    <property type="molecule type" value="Genomic_DNA"/>
</dbReference>
<dbReference type="Proteomes" id="UP000663882">
    <property type="component" value="Unassembled WGS sequence"/>
</dbReference>
<proteinExistence type="inferred from homology"/>
<dbReference type="Proteomes" id="UP000663889">
    <property type="component" value="Unassembled WGS sequence"/>
</dbReference>
<dbReference type="Proteomes" id="UP000663823">
    <property type="component" value="Unassembled WGS sequence"/>
</dbReference>
<evidence type="ECO:0000313" key="15">
    <source>
        <dbReference type="EMBL" id="CAF3796463.1"/>
    </source>
</evidence>
<organism evidence="12 17">
    <name type="scientific">Rotaria sordida</name>
    <dbReference type="NCBI Taxonomy" id="392033"/>
    <lineage>
        <taxon>Eukaryota</taxon>
        <taxon>Metazoa</taxon>
        <taxon>Spiralia</taxon>
        <taxon>Gnathifera</taxon>
        <taxon>Rotifera</taxon>
        <taxon>Eurotatoria</taxon>
        <taxon>Bdelloidea</taxon>
        <taxon>Philodinida</taxon>
        <taxon>Philodinidae</taxon>
        <taxon>Rotaria</taxon>
    </lineage>
</organism>
<dbReference type="GO" id="GO:0006414">
    <property type="term" value="P:translational elongation"/>
    <property type="evidence" value="ECO:0007669"/>
    <property type="project" value="InterPro"/>
</dbReference>
<dbReference type="HAMAP" id="MF_01478">
    <property type="entry name" value="Ribosomal_L12_arch"/>
    <property type="match status" value="1"/>
</dbReference>
<reference evidence="12" key="1">
    <citation type="submission" date="2021-02" db="EMBL/GenBank/DDBJ databases">
        <authorList>
            <person name="Nowell W R."/>
        </authorList>
    </citation>
    <scope>NUCLEOTIDE SEQUENCE</scope>
</reference>
<dbReference type="EMBL" id="CAJNOH010000242">
    <property type="protein sequence ID" value="CAF0962983.1"/>
    <property type="molecule type" value="Genomic_DNA"/>
</dbReference>
<dbReference type="GO" id="GO:0003735">
    <property type="term" value="F:structural constituent of ribosome"/>
    <property type="evidence" value="ECO:0007669"/>
    <property type="project" value="InterPro"/>
</dbReference>
<name>A0A814IYX2_9BILA</name>
<accession>A0A814IYX2</accession>
<evidence type="ECO:0000256" key="7">
    <source>
        <dbReference type="SAM" id="MobiDB-lite"/>
    </source>
</evidence>
<dbReference type="InterPro" id="IPR027534">
    <property type="entry name" value="Ribosomal_P1/P2"/>
</dbReference>
<dbReference type="Proteomes" id="UP000663874">
    <property type="component" value="Unassembled WGS sequence"/>
</dbReference>
<evidence type="ECO:0000313" key="9">
    <source>
        <dbReference type="EMBL" id="CAF0920992.1"/>
    </source>
</evidence>
<evidence type="ECO:0000256" key="5">
    <source>
        <dbReference type="ARBA" id="ARBA00041116"/>
    </source>
</evidence>
<evidence type="ECO:0000313" key="8">
    <source>
        <dbReference type="EMBL" id="CAF0876876.1"/>
    </source>
</evidence>
<evidence type="ECO:0000313" key="13">
    <source>
        <dbReference type="EMBL" id="CAF1205525.1"/>
    </source>
</evidence>
<keyword evidence="17" id="KW-1185">Reference proteome</keyword>
<dbReference type="EMBL" id="CAJNOL010000365">
    <property type="protein sequence ID" value="CAF1029956.1"/>
    <property type="molecule type" value="Genomic_DNA"/>
</dbReference>
<dbReference type="GO" id="GO:0043021">
    <property type="term" value="F:ribonucleoprotein complex binding"/>
    <property type="evidence" value="ECO:0007669"/>
    <property type="project" value="TreeGrafter"/>
</dbReference>
<dbReference type="Proteomes" id="UP000663870">
    <property type="component" value="Unassembled WGS sequence"/>
</dbReference>
<dbReference type="EMBL" id="CAJNOO010000250">
    <property type="protein sequence ID" value="CAF0876876.1"/>
    <property type="molecule type" value="Genomic_DNA"/>
</dbReference>
<dbReference type="OrthoDB" id="2194681at2759"/>
<dbReference type="PANTHER" id="PTHR45696:SF10">
    <property type="entry name" value="LARGE RIBOSOMAL SUBUNIT PROTEIN P1"/>
    <property type="match status" value="1"/>
</dbReference>
<dbReference type="GO" id="GO:0030295">
    <property type="term" value="F:protein kinase activator activity"/>
    <property type="evidence" value="ECO:0007669"/>
    <property type="project" value="TreeGrafter"/>
</dbReference>
<evidence type="ECO:0000256" key="1">
    <source>
        <dbReference type="ARBA" id="ARBA00003362"/>
    </source>
</evidence>
<evidence type="ECO:0000313" key="17">
    <source>
        <dbReference type="Proteomes" id="UP000663870"/>
    </source>
</evidence>
<dbReference type="Proteomes" id="UP000663854">
    <property type="component" value="Unassembled WGS sequence"/>
</dbReference>
<dbReference type="CDD" id="cd05831">
    <property type="entry name" value="Ribosomal_P1"/>
    <property type="match status" value="1"/>
</dbReference>
<feature type="region of interest" description="Disordered" evidence="7">
    <location>
        <begin position="84"/>
        <end position="119"/>
    </location>
</feature>
<dbReference type="Proteomes" id="UP000663836">
    <property type="component" value="Unassembled WGS sequence"/>
</dbReference>
<evidence type="ECO:0000256" key="4">
    <source>
        <dbReference type="ARBA" id="ARBA00023274"/>
    </source>
</evidence>
<comment type="caution">
    <text evidence="12">The sequence shown here is derived from an EMBL/GenBank/DDBJ whole genome shotgun (WGS) entry which is preliminary data.</text>
</comment>
<dbReference type="EMBL" id="CAJNOU010000220">
    <property type="protein sequence ID" value="CAF0920992.1"/>
    <property type="molecule type" value="Genomic_DNA"/>
</dbReference>
<evidence type="ECO:0000313" key="14">
    <source>
        <dbReference type="EMBL" id="CAF3504294.1"/>
    </source>
</evidence>
<dbReference type="EMBL" id="CAJOBE010002446">
    <property type="protein sequence ID" value="CAF3822926.1"/>
    <property type="molecule type" value="Genomic_DNA"/>
</dbReference>
<dbReference type="AlphaFoldDB" id="A0A814IYX2"/>
<gene>
    <name evidence="16" type="ORF">FNK824_LOCUS16271</name>
    <name evidence="15" type="ORF">JBS370_LOCUS15050</name>
    <name evidence="11" type="ORF">JXQ802_LOCUS15561</name>
    <name evidence="12" type="ORF">JXQ802_LOCUS15595</name>
    <name evidence="14" type="ORF">OTI717_LOCUS1888</name>
    <name evidence="10" type="ORF">PYM288_LOCUS12725</name>
    <name evidence="8" type="ORF">RFH988_LOCUS7758</name>
    <name evidence="9" type="ORF">SEV965_LOCUS6644</name>
    <name evidence="13" type="ORF">ZHD862_LOCUS23086</name>
</gene>
<evidence type="ECO:0000256" key="2">
    <source>
        <dbReference type="ARBA" id="ARBA00005436"/>
    </source>
</evidence>
<dbReference type="Gene3D" id="1.10.10.1410">
    <property type="match status" value="1"/>
</dbReference>
<protein>
    <recommendedName>
        <fullName evidence="5">Large ribosomal subunit protein P1</fullName>
    </recommendedName>
    <alternativeName>
        <fullName evidence="6">60S acidic ribosomal protein P1</fullName>
    </alternativeName>
</protein>
<keyword evidence="3" id="KW-0689">Ribosomal protein</keyword>
<dbReference type="PANTHER" id="PTHR45696">
    <property type="entry name" value="60S ACIDIC RIBOSOMAL PROTEIN P1"/>
    <property type="match status" value="1"/>
</dbReference>
<dbReference type="GO" id="GO:0022625">
    <property type="term" value="C:cytosolic large ribosomal subunit"/>
    <property type="evidence" value="ECO:0007669"/>
    <property type="project" value="TreeGrafter"/>
</dbReference>
<dbReference type="Proteomes" id="UP000663864">
    <property type="component" value="Unassembled WGS sequence"/>
</dbReference>
<sequence>MALSNDELACVYAALILADDNIDVKGDKITAILKAANYEIDSYWPSLFASAVEGVKITDLLKSFGSAPAAGAVAAPAAATTAAADDKKAAGGKEAPKKEEKKPEKEESEDEEMGFGLFD</sequence>
<feature type="compositionally biased region" description="Basic and acidic residues" evidence="7">
    <location>
        <begin position="84"/>
        <end position="105"/>
    </location>
</feature>
<evidence type="ECO:0000313" key="10">
    <source>
        <dbReference type="EMBL" id="CAF0962983.1"/>
    </source>
</evidence>
<dbReference type="Pfam" id="PF00428">
    <property type="entry name" value="Ribosomal_60s"/>
    <property type="match status" value="1"/>
</dbReference>
<evidence type="ECO:0000313" key="12">
    <source>
        <dbReference type="EMBL" id="CAF1029956.1"/>
    </source>
</evidence>
<evidence type="ECO:0000313" key="16">
    <source>
        <dbReference type="EMBL" id="CAF3822926.1"/>
    </source>
</evidence>
<dbReference type="InterPro" id="IPR038716">
    <property type="entry name" value="P1/P2_N_sf"/>
</dbReference>
<dbReference type="EMBL" id="CAJNOT010001480">
    <property type="protein sequence ID" value="CAF1205525.1"/>
    <property type="molecule type" value="Genomic_DNA"/>
</dbReference>
<evidence type="ECO:0000256" key="6">
    <source>
        <dbReference type="ARBA" id="ARBA00042918"/>
    </source>
</evidence>
<dbReference type="EMBL" id="CAJOAX010000086">
    <property type="protein sequence ID" value="CAF3504294.1"/>
    <property type="molecule type" value="Genomic_DNA"/>
</dbReference>
<comment type="similarity">
    <text evidence="2">Belongs to the eukaryotic ribosomal protein P1/P2 family.</text>
</comment>
<dbReference type="EMBL" id="CAJNOL010000364">
    <property type="protein sequence ID" value="CAF1029242.1"/>
    <property type="molecule type" value="Genomic_DNA"/>
</dbReference>
<dbReference type="FunFam" id="1.10.10.1410:FF:000001">
    <property type="entry name" value="60S acidic ribosomal protein P1"/>
    <property type="match status" value="1"/>
</dbReference>
<dbReference type="GO" id="GO:0002181">
    <property type="term" value="P:cytoplasmic translation"/>
    <property type="evidence" value="ECO:0007669"/>
    <property type="project" value="TreeGrafter"/>
</dbReference>
<keyword evidence="4" id="KW-0687">Ribonucleoprotein</keyword>
<evidence type="ECO:0000256" key="3">
    <source>
        <dbReference type="ARBA" id="ARBA00022980"/>
    </source>
</evidence>
<evidence type="ECO:0000313" key="11">
    <source>
        <dbReference type="EMBL" id="CAF1029242.1"/>
    </source>
</evidence>